<sequence length="120" mass="13435">FGFLFRGMVREGVAKARAIILRGSKATERHFSKLVGVGWDETYEEPLDSHRVNKISGGESSCWVPHPRNGIYFPKGQERVIDDVPANAASFSETHWLKNINGVDKNYPDVLPDCSSVPYN</sequence>
<accession>A0AAN8YV82</accession>
<proteinExistence type="predicted"/>
<comment type="caution">
    <text evidence="1">The sequence shown here is derived from an EMBL/GenBank/DDBJ whole genome shotgun (WGS) entry which is preliminary data.</text>
</comment>
<gene>
    <name evidence="1" type="ORF">RJ641_019210</name>
</gene>
<feature type="non-terminal residue" evidence="1">
    <location>
        <position position="1"/>
    </location>
</feature>
<evidence type="ECO:0000313" key="1">
    <source>
        <dbReference type="EMBL" id="KAK6916349.1"/>
    </source>
</evidence>
<dbReference type="Proteomes" id="UP001370490">
    <property type="component" value="Unassembled WGS sequence"/>
</dbReference>
<reference evidence="1 2" key="1">
    <citation type="submission" date="2023-12" db="EMBL/GenBank/DDBJ databases">
        <title>A high-quality genome assembly for Dillenia turbinata (Dilleniales).</title>
        <authorList>
            <person name="Chanderbali A."/>
        </authorList>
    </citation>
    <scope>NUCLEOTIDE SEQUENCE [LARGE SCALE GENOMIC DNA]</scope>
    <source>
        <strain evidence="1">LSX21</strain>
        <tissue evidence="1">Leaf</tissue>
    </source>
</reference>
<keyword evidence="2" id="KW-1185">Reference proteome</keyword>
<protein>
    <submittedName>
        <fullName evidence="1">Uncharacterized protein</fullName>
    </submittedName>
</protein>
<name>A0AAN8YV82_9MAGN</name>
<organism evidence="1 2">
    <name type="scientific">Dillenia turbinata</name>
    <dbReference type="NCBI Taxonomy" id="194707"/>
    <lineage>
        <taxon>Eukaryota</taxon>
        <taxon>Viridiplantae</taxon>
        <taxon>Streptophyta</taxon>
        <taxon>Embryophyta</taxon>
        <taxon>Tracheophyta</taxon>
        <taxon>Spermatophyta</taxon>
        <taxon>Magnoliopsida</taxon>
        <taxon>eudicotyledons</taxon>
        <taxon>Gunneridae</taxon>
        <taxon>Pentapetalae</taxon>
        <taxon>Dilleniales</taxon>
        <taxon>Dilleniaceae</taxon>
        <taxon>Dillenia</taxon>
    </lineage>
</organism>
<evidence type="ECO:0000313" key="2">
    <source>
        <dbReference type="Proteomes" id="UP001370490"/>
    </source>
</evidence>
<dbReference type="EMBL" id="JBAMMX010000024">
    <property type="protein sequence ID" value="KAK6916349.1"/>
    <property type="molecule type" value="Genomic_DNA"/>
</dbReference>
<dbReference type="AlphaFoldDB" id="A0AAN8YV82"/>
<dbReference type="PANTHER" id="PTHR35109:SF1">
    <property type="entry name" value="GLUTAMATE RACEMASE"/>
    <property type="match status" value="1"/>
</dbReference>
<dbReference type="PANTHER" id="PTHR35109">
    <property type="entry name" value="GLUTAMATE RACEMASE"/>
    <property type="match status" value="1"/>
</dbReference>